<organism evidence="4 5">
    <name type="scientific">Zhengella mangrovi</name>
    <dbReference type="NCBI Taxonomy" id="1982044"/>
    <lineage>
        <taxon>Bacteria</taxon>
        <taxon>Pseudomonadati</taxon>
        <taxon>Pseudomonadota</taxon>
        <taxon>Alphaproteobacteria</taxon>
        <taxon>Hyphomicrobiales</taxon>
        <taxon>Notoacmeibacteraceae</taxon>
        <taxon>Zhengella</taxon>
    </lineage>
</organism>
<feature type="compositionally biased region" description="Low complexity" evidence="2">
    <location>
        <begin position="548"/>
        <end position="568"/>
    </location>
</feature>
<protein>
    <submittedName>
        <fullName evidence="4">Phage tail tape measure protein</fullName>
    </submittedName>
</protein>
<feature type="domain" description="Phage tail tape measure protein" evidence="3">
    <location>
        <begin position="93"/>
        <end position="295"/>
    </location>
</feature>
<evidence type="ECO:0000259" key="3">
    <source>
        <dbReference type="Pfam" id="PF10145"/>
    </source>
</evidence>
<name>A0A2G1QM28_9HYPH</name>
<reference evidence="4 5" key="1">
    <citation type="submission" date="2017-10" db="EMBL/GenBank/DDBJ databases">
        <title>Sedimentibacterium mangrovi gen. nov., sp. nov., a novel member of family Phyllobacteriacea isolated from mangrove sediment.</title>
        <authorList>
            <person name="Liao H."/>
            <person name="Tian Y."/>
        </authorList>
    </citation>
    <scope>NUCLEOTIDE SEQUENCE [LARGE SCALE GENOMIC DNA]</scope>
    <source>
        <strain evidence="4 5">X9-2-2</strain>
    </source>
</reference>
<dbReference type="RefSeq" id="WP_099306738.1">
    <property type="nucleotide sequence ID" value="NZ_PDVP01000007.1"/>
</dbReference>
<evidence type="ECO:0000256" key="1">
    <source>
        <dbReference type="ARBA" id="ARBA00022612"/>
    </source>
</evidence>
<dbReference type="NCBIfam" id="TIGR01760">
    <property type="entry name" value="tape_meas_TP901"/>
    <property type="match status" value="1"/>
</dbReference>
<feature type="region of interest" description="Disordered" evidence="2">
    <location>
        <begin position="548"/>
        <end position="576"/>
    </location>
</feature>
<comment type="caution">
    <text evidence="4">The sequence shown here is derived from an EMBL/GenBank/DDBJ whole genome shotgun (WGS) entry which is preliminary data.</text>
</comment>
<evidence type="ECO:0000313" key="4">
    <source>
        <dbReference type="EMBL" id="PHP66552.1"/>
    </source>
</evidence>
<gene>
    <name evidence="4" type="ORF">CSC94_12750</name>
</gene>
<dbReference type="AlphaFoldDB" id="A0A2G1QM28"/>
<proteinExistence type="predicted"/>
<keyword evidence="1" id="KW-1188">Viral release from host cell</keyword>
<sequence>MTIAEELVGILGFQIKGEENLKKFKRGMDDAAGSAEKSTRRTQALTRGAAAAVAAGATAVVVATKSAADFEETLFGIKKKSGATTEEMAKIKNEILELGRILPATHEDIAAAYERGAAAGISFDKLREFAILSVKVSDAWDMMPDKVGNSFAGFEKGMGIPLDKMEKFADLINYLADSGISDEKDIVNFLDRVGASAKNFGLAPEETAALGASLVNLKMPAEVAARAMDTLFGKLAAPENLSDKSYSALEKIVGDPKEFKKLLGQDALGGIMEFLGKLEKMSGQERISALGALMGEGFDDEVARLVGGVGELRRNLDLIKNTKAFDGAISALSAERMKMFNSQLKTTKNLLSETTKLLGGLTLPTANTGLTTLNDNMRRDTAIWEGHKKPCRGFMAALLWEAMHSREEKMRLARENGFVATGDSIGTEARTNAQKAYEILGRRPSRVHTPTPRPAPHTWIGSSAREAEAASMRALRSDPNGIADAIDAALSHGADAAARSLADGGRQAGDAATAAMQGQANAIGNAIGTAAAAAISQAGANIASQVRSAANSARSSGPSSTNSAPSQSRVAAEPAF</sequence>
<dbReference type="InterPro" id="IPR010090">
    <property type="entry name" value="Phage_tape_meas"/>
</dbReference>
<evidence type="ECO:0000256" key="2">
    <source>
        <dbReference type="SAM" id="MobiDB-lite"/>
    </source>
</evidence>
<evidence type="ECO:0000313" key="5">
    <source>
        <dbReference type="Proteomes" id="UP000221168"/>
    </source>
</evidence>
<dbReference type="PANTHER" id="PTHR37813:SF1">
    <property type="entry name" value="FELS-2 PROPHAGE PROTEIN"/>
    <property type="match status" value="1"/>
</dbReference>
<accession>A0A2G1QM28</accession>
<keyword evidence="5" id="KW-1185">Reference proteome</keyword>
<dbReference type="PANTHER" id="PTHR37813">
    <property type="entry name" value="FELS-2 PROPHAGE PROTEIN"/>
    <property type="match status" value="1"/>
</dbReference>
<dbReference type="Proteomes" id="UP000221168">
    <property type="component" value="Unassembled WGS sequence"/>
</dbReference>
<dbReference type="OrthoDB" id="8429573at2"/>
<dbReference type="EMBL" id="PDVP01000007">
    <property type="protein sequence ID" value="PHP66552.1"/>
    <property type="molecule type" value="Genomic_DNA"/>
</dbReference>
<dbReference type="Pfam" id="PF10145">
    <property type="entry name" value="PhageMin_Tail"/>
    <property type="match status" value="1"/>
</dbReference>